<dbReference type="InterPro" id="IPR000086">
    <property type="entry name" value="NUDIX_hydrolase_dom"/>
</dbReference>
<evidence type="ECO:0000256" key="3">
    <source>
        <dbReference type="ARBA" id="ARBA00022801"/>
    </source>
</evidence>
<dbReference type="PROSITE" id="PS00893">
    <property type="entry name" value="NUDIX_BOX"/>
    <property type="match status" value="1"/>
</dbReference>
<dbReference type="EMBL" id="BONI01000041">
    <property type="protein sequence ID" value="GIG08018.1"/>
    <property type="molecule type" value="Genomic_DNA"/>
</dbReference>
<evidence type="ECO:0000256" key="5">
    <source>
        <dbReference type="RuleBase" id="RU003476"/>
    </source>
</evidence>
<proteinExistence type="inferred from homology"/>
<dbReference type="Pfam" id="PF00293">
    <property type="entry name" value="NUDIX"/>
    <property type="match status" value="1"/>
</dbReference>
<evidence type="ECO:0000313" key="8">
    <source>
        <dbReference type="Proteomes" id="UP000630887"/>
    </source>
</evidence>
<dbReference type="RefSeq" id="WP_203694341.1">
    <property type="nucleotide sequence ID" value="NZ_BAAALC010000032.1"/>
</dbReference>
<dbReference type="AlphaFoldDB" id="A0A8J3KSW7"/>
<evidence type="ECO:0000259" key="6">
    <source>
        <dbReference type="PROSITE" id="PS51462"/>
    </source>
</evidence>
<protein>
    <submittedName>
        <fullName evidence="7">DNA mismatch repair protein MutT</fullName>
    </submittedName>
</protein>
<comment type="caution">
    <text evidence="7">The sequence shown here is derived from an EMBL/GenBank/DDBJ whole genome shotgun (WGS) entry which is preliminary data.</text>
</comment>
<organism evidence="7 8">
    <name type="scientific">Catellatospora coxensis</name>
    <dbReference type="NCBI Taxonomy" id="310354"/>
    <lineage>
        <taxon>Bacteria</taxon>
        <taxon>Bacillati</taxon>
        <taxon>Actinomycetota</taxon>
        <taxon>Actinomycetes</taxon>
        <taxon>Micromonosporales</taxon>
        <taxon>Micromonosporaceae</taxon>
        <taxon>Catellatospora</taxon>
    </lineage>
</organism>
<comment type="cofactor">
    <cofactor evidence="1">
        <name>Mg(2+)</name>
        <dbReference type="ChEBI" id="CHEBI:18420"/>
    </cofactor>
</comment>
<dbReference type="CDD" id="cd04685">
    <property type="entry name" value="NUDIX_Hydrolase"/>
    <property type="match status" value="1"/>
</dbReference>
<dbReference type="PANTHER" id="PTHR43046">
    <property type="entry name" value="GDP-MANNOSE MANNOSYL HYDROLASE"/>
    <property type="match status" value="1"/>
</dbReference>
<evidence type="ECO:0000256" key="2">
    <source>
        <dbReference type="ARBA" id="ARBA00005582"/>
    </source>
</evidence>
<gene>
    <name evidence="7" type="ORF">Cco03nite_47180</name>
</gene>
<sequence length="154" mass="17176">MQVERRSRRAGRVLLVDAAGRLLLFRGSDPRHPDVQYWFTPGGGLDDGETTAQAAARELFEETGLAVPSAELGPVVHSEVAEFSFDGVAYRQEQDFYLVRVPEWRVDTSGFDEVEQKWVHAHHWWSVPELRETAEVLYPADLVAVLDGAGVGPC</sequence>
<reference evidence="7 8" key="1">
    <citation type="submission" date="2021-01" db="EMBL/GenBank/DDBJ databases">
        <title>Whole genome shotgun sequence of Catellatospora coxensis NBRC 107359.</title>
        <authorList>
            <person name="Komaki H."/>
            <person name="Tamura T."/>
        </authorList>
    </citation>
    <scope>NUCLEOTIDE SEQUENCE [LARGE SCALE GENOMIC DNA]</scope>
    <source>
        <strain evidence="7 8">NBRC 107359</strain>
    </source>
</reference>
<dbReference type="Proteomes" id="UP000630887">
    <property type="component" value="Unassembled WGS sequence"/>
</dbReference>
<dbReference type="PRINTS" id="PR00502">
    <property type="entry name" value="NUDIXFAMILY"/>
</dbReference>
<keyword evidence="8" id="KW-1185">Reference proteome</keyword>
<feature type="domain" description="Nudix hydrolase" evidence="6">
    <location>
        <begin position="6"/>
        <end position="149"/>
    </location>
</feature>
<evidence type="ECO:0000313" key="7">
    <source>
        <dbReference type="EMBL" id="GIG08018.1"/>
    </source>
</evidence>
<dbReference type="InterPro" id="IPR020084">
    <property type="entry name" value="NUDIX_hydrolase_CS"/>
</dbReference>
<comment type="similarity">
    <text evidence="2 5">Belongs to the Nudix hydrolase family.</text>
</comment>
<dbReference type="InterPro" id="IPR020476">
    <property type="entry name" value="Nudix_hydrolase"/>
</dbReference>
<dbReference type="PANTHER" id="PTHR43046:SF12">
    <property type="entry name" value="GDP-MANNOSE MANNOSYL HYDROLASE"/>
    <property type="match status" value="1"/>
</dbReference>
<dbReference type="InterPro" id="IPR015797">
    <property type="entry name" value="NUDIX_hydrolase-like_dom_sf"/>
</dbReference>
<evidence type="ECO:0000256" key="4">
    <source>
        <dbReference type="ARBA" id="ARBA00022842"/>
    </source>
</evidence>
<dbReference type="Gene3D" id="3.90.79.10">
    <property type="entry name" value="Nucleoside Triphosphate Pyrophosphohydrolase"/>
    <property type="match status" value="1"/>
</dbReference>
<accession>A0A8J3KSW7</accession>
<name>A0A8J3KSW7_9ACTN</name>
<evidence type="ECO:0000256" key="1">
    <source>
        <dbReference type="ARBA" id="ARBA00001946"/>
    </source>
</evidence>
<dbReference type="PROSITE" id="PS51462">
    <property type="entry name" value="NUDIX"/>
    <property type="match status" value="1"/>
</dbReference>
<keyword evidence="3 5" id="KW-0378">Hydrolase</keyword>
<dbReference type="SUPFAM" id="SSF55811">
    <property type="entry name" value="Nudix"/>
    <property type="match status" value="1"/>
</dbReference>
<dbReference type="GO" id="GO:0016787">
    <property type="term" value="F:hydrolase activity"/>
    <property type="evidence" value="ECO:0007669"/>
    <property type="project" value="UniProtKB-KW"/>
</dbReference>
<keyword evidence="4" id="KW-0460">Magnesium</keyword>